<keyword evidence="4 8" id="KW-1133">Transmembrane helix</keyword>
<evidence type="ECO:0000259" key="10">
    <source>
        <dbReference type="Pfam" id="PF12704"/>
    </source>
</evidence>
<keyword evidence="5 8" id="KW-0472">Membrane</keyword>
<comment type="caution">
    <text evidence="11">The sequence shown here is derived from an EMBL/GenBank/DDBJ whole genome shotgun (WGS) entry which is preliminary data.</text>
</comment>
<evidence type="ECO:0000256" key="4">
    <source>
        <dbReference type="ARBA" id="ARBA00022989"/>
    </source>
</evidence>
<evidence type="ECO:0000256" key="1">
    <source>
        <dbReference type="ARBA" id="ARBA00004651"/>
    </source>
</evidence>
<feature type="transmembrane region" description="Helical" evidence="8">
    <location>
        <begin position="21"/>
        <end position="42"/>
    </location>
</feature>
<feature type="transmembrane region" description="Helical" evidence="8">
    <location>
        <begin position="354"/>
        <end position="380"/>
    </location>
</feature>
<feature type="compositionally biased region" description="Gly residues" evidence="7">
    <location>
        <begin position="68"/>
        <end position="95"/>
    </location>
</feature>
<evidence type="ECO:0000259" key="9">
    <source>
        <dbReference type="Pfam" id="PF02687"/>
    </source>
</evidence>
<keyword evidence="2" id="KW-1003">Cell membrane</keyword>
<dbReference type="InterPro" id="IPR050250">
    <property type="entry name" value="Macrolide_Exporter_MacB"/>
</dbReference>
<evidence type="ECO:0000313" key="11">
    <source>
        <dbReference type="EMBL" id="KAB8180765.1"/>
    </source>
</evidence>
<gene>
    <name evidence="11" type="ORF">FH610_031305</name>
</gene>
<dbReference type="GO" id="GO:0005886">
    <property type="term" value="C:plasma membrane"/>
    <property type="evidence" value="ECO:0007669"/>
    <property type="project" value="UniProtKB-SubCell"/>
</dbReference>
<keyword evidence="12" id="KW-1185">Reference proteome</keyword>
<dbReference type="Proteomes" id="UP000313066">
    <property type="component" value="Unassembled WGS sequence"/>
</dbReference>
<accession>A0A5N6BK09</accession>
<dbReference type="GO" id="GO:0022857">
    <property type="term" value="F:transmembrane transporter activity"/>
    <property type="evidence" value="ECO:0007669"/>
    <property type="project" value="TreeGrafter"/>
</dbReference>
<feature type="domain" description="MacB-like periplasmic core" evidence="10">
    <location>
        <begin position="21"/>
        <end position="273"/>
    </location>
</feature>
<feature type="region of interest" description="Disordered" evidence="7">
    <location>
        <begin position="64"/>
        <end position="101"/>
    </location>
</feature>
<dbReference type="AlphaFoldDB" id="A0A5N6BK09"/>
<evidence type="ECO:0000256" key="5">
    <source>
        <dbReference type="ARBA" id="ARBA00023136"/>
    </source>
</evidence>
<dbReference type="InterPro" id="IPR025857">
    <property type="entry name" value="MacB_PCD"/>
</dbReference>
<reference evidence="11 12" key="1">
    <citation type="submission" date="2019-10" db="EMBL/GenBank/DDBJ databases">
        <title>Nonomuraea sp. nov., isolated from Phyllanthus amarus.</title>
        <authorList>
            <person name="Klykleung N."/>
            <person name="Tanasupawat S."/>
        </authorList>
    </citation>
    <scope>NUCLEOTIDE SEQUENCE [LARGE SCALE GENOMIC DNA]</scope>
    <source>
        <strain evidence="11 12">CR1-09</strain>
    </source>
</reference>
<evidence type="ECO:0000256" key="2">
    <source>
        <dbReference type="ARBA" id="ARBA00022475"/>
    </source>
</evidence>
<name>A0A5N6BK09_9ACTN</name>
<feature type="domain" description="ABC3 transporter permease C-terminal" evidence="9">
    <location>
        <begin position="314"/>
        <end position="423"/>
    </location>
</feature>
<dbReference type="Pfam" id="PF02687">
    <property type="entry name" value="FtsX"/>
    <property type="match status" value="1"/>
</dbReference>
<sequence>MNAAEVLRFALRGLAANKMRSALTMLGILIGVAAVILLVAIGEGSSQQIQQNIQRLGANSLTVTPSTSGGGGGPGGGFARGFGGGGGGGGGGGQAGRQNSGPRIQAKDLTVDDARALADPANAPSVKSVSPVVTAQSQTATYEGASHSISQLVGTYPSYFEASNKPVVKGAYFYNDDVLAARKVVVIGQTVAENLFGTVDPLGKQITVSGVPFTVVGVLKEAGSSGFQDADDVAVAPLPAVQQSLTGFGPLGQILVQAKSAEAVDAAQTEVTEVLNQRHGITGSASADYRILNQATLQETVSAATGTFTVLLGAVAAISLLVGGIGITNIMLVTVTERTREIGIRKAIGAPKGAILGQFLAEATMLSLVGGLLGVLIAVIGAQFTIAGVRPVIVPTSIALALGVSVAIGLFFGSYPANRAAGLRPIEALRFE</sequence>
<organism evidence="11 12">
    <name type="scientific">Microbispora catharanthi</name>
    <dbReference type="NCBI Taxonomy" id="1712871"/>
    <lineage>
        <taxon>Bacteria</taxon>
        <taxon>Bacillati</taxon>
        <taxon>Actinomycetota</taxon>
        <taxon>Actinomycetes</taxon>
        <taxon>Streptosporangiales</taxon>
        <taxon>Streptosporangiaceae</taxon>
        <taxon>Microbispora</taxon>
    </lineage>
</organism>
<evidence type="ECO:0000313" key="12">
    <source>
        <dbReference type="Proteomes" id="UP000313066"/>
    </source>
</evidence>
<evidence type="ECO:0000256" key="6">
    <source>
        <dbReference type="ARBA" id="ARBA00038076"/>
    </source>
</evidence>
<dbReference type="PANTHER" id="PTHR30572:SF4">
    <property type="entry name" value="ABC TRANSPORTER PERMEASE YTRF"/>
    <property type="match status" value="1"/>
</dbReference>
<evidence type="ECO:0000256" key="8">
    <source>
        <dbReference type="SAM" id="Phobius"/>
    </source>
</evidence>
<proteinExistence type="inferred from homology"/>
<comment type="subcellular location">
    <subcellularLocation>
        <location evidence="1">Cell membrane</location>
        <topology evidence="1">Multi-pass membrane protein</topology>
    </subcellularLocation>
</comment>
<dbReference type="RefSeq" id="WP_139578751.1">
    <property type="nucleotide sequence ID" value="NZ_VDMA02000020.1"/>
</dbReference>
<comment type="similarity">
    <text evidence="6">Belongs to the ABC-4 integral membrane protein family.</text>
</comment>
<protein>
    <submittedName>
        <fullName evidence="11">FtsX-like permease family protein</fullName>
    </submittedName>
</protein>
<evidence type="ECO:0000256" key="3">
    <source>
        <dbReference type="ARBA" id="ARBA00022692"/>
    </source>
</evidence>
<keyword evidence="3 8" id="KW-0812">Transmembrane</keyword>
<feature type="transmembrane region" description="Helical" evidence="8">
    <location>
        <begin position="392"/>
        <end position="415"/>
    </location>
</feature>
<dbReference type="EMBL" id="VDMA02000020">
    <property type="protein sequence ID" value="KAB8180765.1"/>
    <property type="molecule type" value="Genomic_DNA"/>
</dbReference>
<dbReference type="InterPro" id="IPR003838">
    <property type="entry name" value="ABC3_permease_C"/>
</dbReference>
<dbReference type="Pfam" id="PF12704">
    <property type="entry name" value="MacB_PCD"/>
    <property type="match status" value="1"/>
</dbReference>
<dbReference type="PANTHER" id="PTHR30572">
    <property type="entry name" value="MEMBRANE COMPONENT OF TRANSPORTER-RELATED"/>
    <property type="match status" value="1"/>
</dbReference>
<evidence type="ECO:0000256" key="7">
    <source>
        <dbReference type="SAM" id="MobiDB-lite"/>
    </source>
</evidence>
<feature type="transmembrane region" description="Helical" evidence="8">
    <location>
        <begin position="308"/>
        <end position="333"/>
    </location>
</feature>